<dbReference type="RefSeq" id="WP_206329232.1">
    <property type="nucleotide sequence ID" value="NZ_JAATER010000075.1"/>
</dbReference>
<accession>A0A9X2RQ84</accession>
<dbReference type="SUPFAM" id="SSF52540">
    <property type="entry name" value="P-loop containing nucleoside triphosphate hydrolases"/>
    <property type="match status" value="1"/>
</dbReference>
<reference evidence="1" key="1">
    <citation type="submission" date="2022-06" db="EMBL/GenBank/DDBJ databases">
        <title>WGS of actinobacteria.</title>
        <authorList>
            <person name="Thawai C."/>
        </authorList>
    </citation>
    <scope>NUCLEOTIDE SEQUENCE</scope>
    <source>
        <strain evidence="1">AA8</strain>
    </source>
</reference>
<dbReference type="AlphaFoldDB" id="A0A9X2RQ84"/>
<sequence length="261" mass="28185">MTHTRDGRISRAHGAAAAGCPRSYQEHYMIFTLVGADGAGKSTVSRTVTERLRASGLPVDRVDRWDIVDNPAYPAARFMRPDVPDARQCVAEMPEGPRFLFLMWSIGMALEGRVPVPGDAGGPTPADRVTLLDGYWMKHAASEIVYGLDRTWVEAVVAGLPPAGTVAYLRADPEAAWERKAGRDVLPYECGMDPSCSRESFLAHQRSVLTLLDTWADRFGWLTLDASAPLEDVTARVSSLVLDTTGGTLSGSPATPGTVAR</sequence>
<dbReference type="Gene3D" id="3.40.50.300">
    <property type="entry name" value="P-loop containing nucleotide triphosphate hydrolases"/>
    <property type="match status" value="1"/>
</dbReference>
<evidence type="ECO:0000313" key="2">
    <source>
        <dbReference type="Proteomes" id="UP001142374"/>
    </source>
</evidence>
<dbReference type="EMBL" id="JANIID010000035">
    <property type="protein sequence ID" value="MCQ8773894.1"/>
    <property type="molecule type" value="Genomic_DNA"/>
</dbReference>
<keyword evidence="1" id="KW-0418">Kinase</keyword>
<dbReference type="GO" id="GO:0016301">
    <property type="term" value="F:kinase activity"/>
    <property type="evidence" value="ECO:0007669"/>
    <property type="project" value="UniProtKB-KW"/>
</dbReference>
<organism evidence="1 2">
    <name type="scientific">Streptomyces telluris</name>
    <dbReference type="NCBI Taxonomy" id="2720021"/>
    <lineage>
        <taxon>Bacteria</taxon>
        <taxon>Bacillati</taxon>
        <taxon>Actinomycetota</taxon>
        <taxon>Actinomycetes</taxon>
        <taxon>Kitasatosporales</taxon>
        <taxon>Streptomycetaceae</taxon>
        <taxon>Streptomyces</taxon>
    </lineage>
</organism>
<keyword evidence="1" id="KW-0808">Transferase</keyword>
<protein>
    <submittedName>
        <fullName evidence="1">Thymidylate kinase</fullName>
    </submittedName>
</protein>
<keyword evidence="2" id="KW-1185">Reference proteome</keyword>
<dbReference type="InterPro" id="IPR027417">
    <property type="entry name" value="P-loop_NTPase"/>
</dbReference>
<evidence type="ECO:0000313" key="1">
    <source>
        <dbReference type="EMBL" id="MCQ8773894.1"/>
    </source>
</evidence>
<comment type="caution">
    <text evidence="1">The sequence shown here is derived from an EMBL/GenBank/DDBJ whole genome shotgun (WGS) entry which is preliminary data.</text>
</comment>
<gene>
    <name evidence="1" type="ORF">NQU55_29655</name>
</gene>
<proteinExistence type="predicted"/>
<name>A0A9X2RQ84_9ACTN</name>
<dbReference type="Proteomes" id="UP001142374">
    <property type="component" value="Unassembled WGS sequence"/>
</dbReference>